<dbReference type="GO" id="GO:0006282">
    <property type="term" value="P:regulation of DNA repair"/>
    <property type="evidence" value="ECO:0007669"/>
    <property type="project" value="InterPro"/>
</dbReference>
<gene>
    <name evidence="2" type="ORF">CP500_018375</name>
</gene>
<evidence type="ECO:0000313" key="3">
    <source>
        <dbReference type="Proteomes" id="UP000226442"/>
    </source>
</evidence>
<organism evidence="2 3">
    <name type="scientific">Tychonema bourrellyi FEM_GT703</name>
    <dbReference type="NCBI Taxonomy" id="2040638"/>
    <lineage>
        <taxon>Bacteria</taxon>
        <taxon>Bacillati</taxon>
        <taxon>Cyanobacteriota</taxon>
        <taxon>Cyanophyceae</taxon>
        <taxon>Oscillatoriophycideae</taxon>
        <taxon>Oscillatoriales</taxon>
        <taxon>Microcoleaceae</taxon>
        <taxon>Tychonema</taxon>
    </lineage>
</organism>
<sequence length="340" mass="38068">MEKAMNDFLDSLICRQTFDTQDLINDHPPKFYNGNKQLVYDICCPPGCNHHGQLAFSRWYAMVLPEYLSSLEHQTDISERKGYFEYEPSEDSTQMEWYLNFAHYELFFAYGSSLFAQDEMQVAEHPALSSLREALLDSKIKSLTVESQQPTPILIRGVERRCAISTDPNSEQGRPFGLYGNNFGRATSDAIEQATKPLNPPTITNIIAMEAPAGGRGYYSMAQIEYILQTAFTGFSAARIESQLELPQAPSLMIHTGFWGCGAYGGNRVLMALLQLLSARLSQVNCLVFHTSDAMGSQDLATAQQILDRDLVPDDSPVKVSDLVEKIHAMEFQWGFSDGN</sequence>
<protein>
    <recommendedName>
        <fullName evidence="1">PARG catalytic Macro domain-containing protein</fullName>
    </recommendedName>
</protein>
<dbReference type="GO" id="GO:0004649">
    <property type="term" value="F:poly(ADP-ribose) glycohydrolase activity"/>
    <property type="evidence" value="ECO:0007669"/>
    <property type="project" value="InterPro"/>
</dbReference>
<evidence type="ECO:0000313" key="2">
    <source>
        <dbReference type="EMBL" id="PHX54006.1"/>
    </source>
</evidence>
<reference evidence="2" key="1">
    <citation type="submission" date="2017-10" db="EMBL/GenBank/DDBJ databases">
        <title>Draft genome sequence of the planktic cyanobacteria Tychonema bourrellyi isolated from alpine lentic freshwater.</title>
        <authorList>
            <person name="Tett A."/>
            <person name="Armanini F."/>
            <person name="Asnicar F."/>
            <person name="Boscaini A."/>
            <person name="Pasolli E."/>
            <person name="Zolfo M."/>
            <person name="Donati C."/>
            <person name="Salmaso N."/>
            <person name="Segata N."/>
        </authorList>
    </citation>
    <scope>NUCLEOTIDE SEQUENCE</scope>
    <source>
        <strain evidence="2">FEM_GT703</strain>
    </source>
</reference>
<dbReference type="InterPro" id="IPR046372">
    <property type="entry name" value="PARG_cat_C"/>
</dbReference>
<dbReference type="EMBL" id="NXIB02000132">
    <property type="protein sequence ID" value="PHX54006.1"/>
    <property type="molecule type" value="Genomic_DNA"/>
</dbReference>
<dbReference type="AlphaFoldDB" id="A0A2G4EX10"/>
<dbReference type="OrthoDB" id="581512at2"/>
<keyword evidence="3" id="KW-1185">Reference proteome</keyword>
<comment type="caution">
    <text evidence="2">The sequence shown here is derived from an EMBL/GenBank/DDBJ whole genome shotgun (WGS) entry which is preliminary data.</text>
</comment>
<feature type="domain" description="PARG catalytic Macro" evidence="1">
    <location>
        <begin position="198"/>
        <end position="293"/>
    </location>
</feature>
<name>A0A2G4EX10_9CYAN</name>
<evidence type="ECO:0000259" key="1">
    <source>
        <dbReference type="Pfam" id="PF05028"/>
    </source>
</evidence>
<accession>A0A2G4EX10</accession>
<dbReference type="Pfam" id="PF05028">
    <property type="entry name" value="PARG_cat_C"/>
    <property type="match status" value="1"/>
</dbReference>
<proteinExistence type="predicted"/>
<dbReference type="Proteomes" id="UP000226442">
    <property type="component" value="Unassembled WGS sequence"/>
</dbReference>